<evidence type="ECO:0008006" key="3">
    <source>
        <dbReference type="Google" id="ProtNLM"/>
    </source>
</evidence>
<comment type="caution">
    <text evidence="1">The sequence shown here is derived from an EMBL/GenBank/DDBJ whole genome shotgun (WGS) entry which is preliminary data.</text>
</comment>
<proteinExistence type="predicted"/>
<dbReference type="SUPFAM" id="SSF69593">
    <property type="entry name" value="Glycerol-3-phosphate (1)-acyltransferase"/>
    <property type="match status" value="1"/>
</dbReference>
<gene>
    <name evidence="1" type="ORF">HCT48_00840</name>
</gene>
<dbReference type="Gene3D" id="3.40.1130.10">
    <property type="entry name" value="Glycerol-3-phosphate (1)-acyltransferase"/>
    <property type="match status" value="1"/>
</dbReference>
<reference evidence="1" key="1">
    <citation type="submission" date="2020-03" db="EMBL/GenBank/DDBJ databases">
        <title>Spirochaetal bacteria isolated from arthropods constitute a novel genus Entomospira genus novum within the order Spirochaetales.</title>
        <authorList>
            <person name="Grana-Miraglia L."/>
            <person name="Sikutova S."/>
            <person name="Fingerle V."/>
            <person name="Sing A."/>
            <person name="Castillo-Ramirez S."/>
            <person name="Margos G."/>
            <person name="Rudolf I."/>
        </authorList>
    </citation>
    <scope>NUCLEOTIDE SEQUENCE</scope>
    <source>
        <strain evidence="1">BR149</strain>
    </source>
</reference>
<evidence type="ECO:0000313" key="2">
    <source>
        <dbReference type="Proteomes" id="UP000778951"/>
    </source>
</evidence>
<keyword evidence="2" id="KW-1185">Reference proteome</keyword>
<dbReference type="EMBL" id="JAATLM010000001">
    <property type="protein sequence ID" value="NIZ68767.1"/>
    <property type="molecule type" value="Genomic_DNA"/>
</dbReference>
<protein>
    <recommendedName>
        <fullName evidence="3">Glycerol-3-phosphate acyltransferase</fullName>
    </recommendedName>
</protein>
<dbReference type="Proteomes" id="UP000778951">
    <property type="component" value="Unassembled WGS sequence"/>
</dbReference>
<evidence type="ECO:0000313" key="1">
    <source>
        <dbReference type="EMBL" id="NIZ68767.1"/>
    </source>
</evidence>
<dbReference type="RefSeq" id="WP_167694885.1">
    <property type="nucleotide sequence ID" value="NZ_CP118181.1"/>
</dbReference>
<dbReference type="AlphaFoldDB" id="A0A968KW38"/>
<accession>A0A968KW38</accession>
<name>A0A968KW38_9SPIO</name>
<sequence length="308" mass="34502">MKEQEEQLASVENKLYGFFRATSVEQTEKLLSLLPEDVTEVVTPETVYRAGNPEARETADLLARGLILPGSKIIDAHHLAESWKLAQSGKSVLVLSEHFSNFDLTNITYLADNDPAIGKGFADNLIAMAGVKLSRDSDRFIAAFIQVYNRIVIMPSRSLDKLSGEELNEYKKMNLSAIKEMTKRKNSGHPILVFPTGTRTRPNQPDTAKAIPEMYSYMRGFDYIQFLSLNGLVLKVSDISMSADEPQPNVVMMGAAKPISSQEFMENAEKNCPQGMEMRDFVPIYLMQQLHSLHDYVEPMRLAVDGAF</sequence>
<organism evidence="1 2">
    <name type="scientific">Entomospira culicis</name>
    <dbReference type="NCBI Taxonomy" id="2719989"/>
    <lineage>
        <taxon>Bacteria</taxon>
        <taxon>Pseudomonadati</taxon>
        <taxon>Spirochaetota</taxon>
        <taxon>Spirochaetia</taxon>
        <taxon>Spirochaetales</taxon>
        <taxon>Spirochaetaceae</taxon>
        <taxon>Entomospira</taxon>
    </lineage>
</organism>